<keyword evidence="1" id="KW-0812">Transmembrane</keyword>
<dbReference type="OrthoDB" id="5459717at2"/>
<dbReference type="Gene3D" id="3.30.1150.10">
    <property type="match status" value="1"/>
</dbReference>
<evidence type="ECO:0000256" key="1">
    <source>
        <dbReference type="SAM" id="Phobius"/>
    </source>
</evidence>
<organism evidence="2 3">
    <name type="scientific">Desulfomicrobium orale DSM 12838</name>
    <dbReference type="NCBI Taxonomy" id="888061"/>
    <lineage>
        <taxon>Bacteria</taxon>
        <taxon>Pseudomonadati</taxon>
        <taxon>Thermodesulfobacteriota</taxon>
        <taxon>Desulfovibrionia</taxon>
        <taxon>Desulfovibrionales</taxon>
        <taxon>Desulfomicrobiaceae</taxon>
        <taxon>Desulfomicrobium</taxon>
    </lineage>
</organism>
<dbReference type="Pfam" id="PF13103">
    <property type="entry name" value="TonB_2"/>
    <property type="match status" value="1"/>
</dbReference>
<dbReference type="KEGG" id="doa:AXF15_10265"/>
<dbReference type="AlphaFoldDB" id="A0A0X8JRA7"/>
<dbReference type="RefSeq" id="WP_066606968.1">
    <property type="nucleotide sequence ID" value="NZ_CP014230.1"/>
</dbReference>
<sequence>MNDSERLWTGIVLSLFVHFLFVLHPYRTEHAPPSSIALQTVMEMPPSTGHGRNTLQLGRRAISQDAEHHLADARRKAFADYLQAVDDAVHARRLDSGKTDLIGVARWRFFILEDGSFTPPILMRSSGSALLDETARRAIMAASKTVKRPAIIGSENIPMTLDVKFQHDLR</sequence>
<evidence type="ECO:0008006" key="4">
    <source>
        <dbReference type="Google" id="ProtNLM"/>
    </source>
</evidence>
<accession>A0A0X8JRA7</accession>
<keyword evidence="1" id="KW-0472">Membrane</keyword>
<evidence type="ECO:0000313" key="3">
    <source>
        <dbReference type="Proteomes" id="UP000063964"/>
    </source>
</evidence>
<dbReference type="EMBL" id="CP014230">
    <property type="protein sequence ID" value="AMD93443.1"/>
    <property type="molecule type" value="Genomic_DNA"/>
</dbReference>
<name>A0A0X8JRA7_9BACT</name>
<protein>
    <recommendedName>
        <fullName evidence="4">TonB C-terminal domain-containing protein</fullName>
    </recommendedName>
</protein>
<feature type="transmembrane region" description="Helical" evidence="1">
    <location>
        <begin position="7"/>
        <end position="26"/>
    </location>
</feature>
<keyword evidence="3" id="KW-1185">Reference proteome</keyword>
<dbReference type="Proteomes" id="UP000063964">
    <property type="component" value="Chromosome"/>
</dbReference>
<reference evidence="3" key="1">
    <citation type="submission" date="2016-02" db="EMBL/GenBank/DDBJ databases">
        <authorList>
            <person name="Holder M.E."/>
            <person name="Ajami N.J."/>
            <person name="Petrosino J.F."/>
        </authorList>
    </citation>
    <scope>NUCLEOTIDE SEQUENCE [LARGE SCALE GENOMIC DNA]</scope>
    <source>
        <strain evidence="3">DSM 12838</strain>
    </source>
</reference>
<dbReference type="STRING" id="888061.AXF15_10265"/>
<proteinExistence type="predicted"/>
<evidence type="ECO:0000313" key="2">
    <source>
        <dbReference type="EMBL" id="AMD93443.1"/>
    </source>
</evidence>
<gene>
    <name evidence="2" type="ORF">AXF15_10265</name>
</gene>
<keyword evidence="1" id="KW-1133">Transmembrane helix</keyword>
<dbReference type="SUPFAM" id="SSF74653">
    <property type="entry name" value="TolA/TonB C-terminal domain"/>
    <property type="match status" value="1"/>
</dbReference>